<dbReference type="AlphaFoldDB" id="A0A0P0WLJ8"/>
<feature type="non-terminal residue" evidence="1">
    <location>
        <position position="1"/>
    </location>
</feature>
<accession>A0A0P0WLJ8</accession>
<dbReference type="PaxDb" id="39947-A0A0P0WLJ8"/>
<reference evidence="1 2" key="3">
    <citation type="journal article" date="2013" name="Rice">
        <title>Improvement of the Oryza sativa Nipponbare reference genome using next generation sequence and optical map data.</title>
        <authorList>
            <person name="Kawahara Y."/>
            <person name="de la Bastide M."/>
            <person name="Hamilton J.P."/>
            <person name="Kanamori H."/>
            <person name="McCombie W.R."/>
            <person name="Ouyang S."/>
            <person name="Schwartz D.C."/>
            <person name="Tanaka T."/>
            <person name="Wu J."/>
            <person name="Zhou S."/>
            <person name="Childs K.L."/>
            <person name="Davidson R.M."/>
            <person name="Lin H."/>
            <person name="Quesada-Ocampo L."/>
            <person name="Vaillancourt B."/>
            <person name="Sakai H."/>
            <person name="Lee S.S."/>
            <person name="Kim J."/>
            <person name="Numa H."/>
            <person name="Itoh T."/>
            <person name="Buell C.R."/>
            <person name="Matsumoto T."/>
        </authorList>
    </citation>
    <scope>NUCLEOTIDE SEQUENCE [LARGE SCALE GENOMIC DNA]</scope>
    <source>
        <strain evidence="2">cv. Nipponbare</strain>
    </source>
</reference>
<dbReference type="Proteomes" id="UP000059680">
    <property type="component" value="Chromosome 5"/>
</dbReference>
<evidence type="ECO:0000313" key="1">
    <source>
        <dbReference type="EMBL" id="BAS93756.1"/>
    </source>
</evidence>
<gene>
    <name evidence="1" type="ordered locus">Os05g0380200</name>
    <name evidence="1" type="ORF">OSNPB_050380200</name>
</gene>
<keyword evidence="2" id="KW-1185">Reference proteome</keyword>
<organism evidence="1 2">
    <name type="scientific">Oryza sativa subsp. japonica</name>
    <name type="common">Rice</name>
    <dbReference type="NCBI Taxonomy" id="39947"/>
    <lineage>
        <taxon>Eukaryota</taxon>
        <taxon>Viridiplantae</taxon>
        <taxon>Streptophyta</taxon>
        <taxon>Embryophyta</taxon>
        <taxon>Tracheophyta</taxon>
        <taxon>Spermatophyta</taxon>
        <taxon>Magnoliopsida</taxon>
        <taxon>Liliopsida</taxon>
        <taxon>Poales</taxon>
        <taxon>Poaceae</taxon>
        <taxon>BOP clade</taxon>
        <taxon>Oryzoideae</taxon>
        <taxon>Oryzeae</taxon>
        <taxon>Oryzinae</taxon>
        <taxon>Oryza</taxon>
        <taxon>Oryza sativa</taxon>
    </lineage>
</organism>
<dbReference type="Gramene" id="Os05t0380200-01">
    <property type="protein sequence ID" value="Os05t0380200-01"/>
    <property type="gene ID" value="Os05g0380200"/>
</dbReference>
<dbReference type="InParanoid" id="A0A0P0WLJ8"/>
<evidence type="ECO:0000313" key="2">
    <source>
        <dbReference type="Proteomes" id="UP000059680"/>
    </source>
</evidence>
<protein>
    <submittedName>
        <fullName evidence="1">Os05g0380200 protein</fullName>
    </submittedName>
</protein>
<dbReference type="EMBL" id="AP014961">
    <property type="protein sequence ID" value="BAS93756.1"/>
    <property type="molecule type" value="Genomic_DNA"/>
</dbReference>
<reference evidence="1 2" key="2">
    <citation type="journal article" date="2013" name="Plant Cell Physiol.">
        <title>Rice Annotation Project Database (RAP-DB): an integrative and interactive database for rice genomics.</title>
        <authorList>
            <person name="Sakai H."/>
            <person name="Lee S.S."/>
            <person name="Tanaka T."/>
            <person name="Numa H."/>
            <person name="Kim J."/>
            <person name="Kawahara Y."/>
            <person name="Wakimoto H."/>
            <person name="Yang C.C."/>
            <person name="Iwamoto M."/>
            <person name="Abe T."/>
            <person name="Yamada Y."/>
            <person name="Muto A."/>
            <person name="Inokuchi H."/>
            <person name="Ikemura T."/>
            <person name="Matsumoto T."/>
            <person name="Sasaki T."/>
            <person name="Itoh T."/>
        </authorList>
    </citation>
    <scope>NUCLEOTIDE SEQUENCE [LARGE SCALE GENOMIC DNA]</scope>
    <source>
        <strain evidence="2">cv. Nipponbare</strain>
    </source>
</reference>
<sequence length="81" mass="9332">VTTLIYHEASSIVSCHALFACPVIHAFGPLVPVWRNNIWRSRDSEFFSMSHIHDLPKQINPWSALGLPPLYCYVSFLISWF</sequence>
<proteinExistence type="predicted"/>
<reference evidence="2" key="1">
    <citation type="journal article" date="2005" name="Nature">
        <title>The map-based sequence of the rice genome.</title>
        <authorList>
            <consortium name="International rice genome sequencing project (IRGSP)"/>
            <person name="Matsumoto T."/>
            <person name="Wu J."/>
            <person name="Kanamori H."/>
            <person name="Katayose Y."/>
            <person name="Fujisawa M."/>
            <person name="Namiki N."/>
            <person name="Mizuno H."/>
            <person name="Yamamoto K."/>
            <person name="Antonio B.A."/>
            <person name="Baba T."/>
            <person name="Sakata K."/>
            <person name="Nagamura Y."/>
            <person name="Aoki H."/>
            <person name="Arikawa K."/>
            <person name="Arita K."/>
            <person name="Bito T."/>
            <person name="Chiden Y."/>
            <person name="Fujitsuka N."/>
            <person name="Fukunaka R."/>
            <person name="Hamada M."/>
            <person name="Harada C."/>
            <person name="Hayashi A."/>
            <person name="Hijishita S."/>
            <person name="Honda M."/>
            <person name="Hosokawa S."/>
            <person name="Ichikawa Y."/>
            <person name="Idonuma A."/>
            <person name="Iijima M."/>
            <person name="Ikeda M."/>
            <person name="Ikeno M."/>
            <person name="Ito K."/>
            <person name="Ito S."/>
            <person name="Ito T."/>
            <person name="Ito Y."/>
            <person name="Ito Y."/>
            <person name="Iwabuchi A."/>
            <person name="Kamiya K."/>
            <person name="Karasawa W."/>
            <person name="Kurita K."/>
            <person name="Katagiri S."/>
            <person name="Kikuta A."/>
            <person name="Kobayashi H."/>
            <person name="Kobayashi N."/>
            <person name="Machita K."/>
            <person name="Maehara T."/>
            <person name="Masukawa M."/>
            <person name="Mizubayashi T."/>
            <person name="Mukai Y."/>
            <person name="Nagasaki H."/>
            <person name="Nagata Y."/>
            <person name="Naito S."/>
            <person name="Nakashima M."/>
            <person name="Nakama Y."/>
            <person name="Nakamichi Y."/>
            <person name="Nakamura M."/>
            <person name="Meguro A."/>
            <person name="Negishi M."/>
            <person name="Ohta I."/>
            <person name="Ohta T."/>
            <person name="Okamoto M."/>
            <person name="Ono N."/>
            <person name="Saji S."/>
            <person name="Sakaguchi M."/>
            <person name="Sakai K."/>
            <person name="Shibata M."/>
            <person name="Shimokawa T."/>
            <person name="Song J."/>
            <person name="Takazaki Y."/>
            <person name="Terasawa K."/>
            <person name="Tsugane M."/>
            <person name="Tsuji K."/>
            <person name="Ueda S."/>
            <person name="Waki K."/>
            <person name="Yamagata H."/>
            <person name="Yamamoto M."/>
            <person name="Yamamoto S."/>
            <person name="Yamane H."/>
            <person name="Yoshiki S."/>
            <person name="Yoshihara R."/>
            <person name="Yukawa K."/>
            <person name="Zhong H."/>
            <person name="Yano M."/>
            <person name="Yuan Q."/>
            <person name="Ouyang S."/>
            <person name="Liu J."/>
            <person name="Jones K.M."/>
            <person name="Gansberger K."/>
            <person name="Moffat K."/>
            <person name="Hill J."/>
            <person name="Bera J."/>
            <person name="Fadrosh D."/>
            <person name="Jin S."/>
            <person name="Johri S."/>
            <person name="Kim M."/>
            <person name="Overton L."/>
            <person name="Reardon M."/>
            <person name="Tsitrin T."/>
            <person name="Vuong H."/>
            <person name="Weaver B."/>
            <person name="Ciecko A."/>
            <person name="Tallon L."/>
            <person name="Jackson J."/>
            <person name="Pai G."/>
            <person name="Aken S.V."/>
            <person name="Utterback T."/>
            <person name="Reidmuller S."/>
            <person name="Feldblyum T."/>
            <person name="Hsiao J."/>
            <person name="Zismann V."/>
            <person name="Iobst S."/>
            <person name="de Vazeille A.R."/>
            <person name="Buell C.R."/>
            <person name="Ying K."/>
            <person name="Li Y."/>
            <person name="Lu T."/>
            <person name="Huang Y."/>
            <person name="Zhao Q."/>
            <person name="Feng Q."/>
            <person name="Zhang L."/>
            <person name="Zhu J."/>
            <person name="Weng Q."/>
            <person name="Mu J."/>
            <person name="Lu Y."/>
            <person name="Fan D."/>
            <person name="Liu Y."/>
            <person name="Guan J."/>
            <person name="Zhang Y."/>
            <person name="Yu S."/>
            <person name="Liu X."/>
            <person name="Zhang Y."/>
            <person name="Hong G."/>
            <person name="Han B."/>
            <person name="Choisne N."/>
            <person name="Demange N."/>
            <person name="Orjeda G."/>
            <person name="Samain S."/>
            <person name="Cattolico L."/>
            <person name="Pelletier E."/>
            <person name="Couloux A."/>
            <person name="Segurens B."/>
            <person name="Wincker P."/>
            <person name="D'Hont A."/>
            <person name="Scarpelli C."/>
            <person name="Weissenbach J."/>
            <person name="Salanoubat M."/>
            <person name="Quetier F."/>
            <person name="Yu Y."/>
            <person name="Kim H.R."/>
            <person name="Rambo T."/>
            <person name="Currie J."/>
            <person name="Collura K."/>
            <person name="Luo M."/>
            <person name="Yang T."/>
            <person name="Ammiraju J.S.S."/>
            <person name="Engler F."/>
            <person name="Soderlund C."/>
            <person name="Wing R.A."/>
            <person name="Palmer L.E."/>
            <person name="de la Bastide M."/>
            <person name="Spiegel L."/>
            <person name="Nascimento L."/>
            <person name="Zutavern T."/>
            <person name="O'Shaughnessy A."/>
            <person name="Dike S."/>
            <person name="Dedhia N."/>
            <person name="Preston R."/>
            <person name="Balija V."/>
            <person name="McCombie W.R."/>
            <person name="Chow T."/>
            <person name="Chen H."/>
            <person name="Chung M."/>
            <person name="Chen C."/>
            <person name="Shaw J."/>
            <person name="Wu H."/>
            <person name="Hsiao K."/>
            <person name="Chao Y."/>
            <person name="Chu M."/>
            <person name="Cheng C."/>
            <person name="Hour A."/>
            <person name="Lee P."/>
            <person name="Lin S."/>
            <person name="Lin Y."/>
            <person name="Liou J."/>
            <person name="Liu S."/>
            <person name="Hsing Y."/>
            <person name="Raghuvanshi S."/>
            <person name="Mohanty A."/>
            <person name="Bharti A.K."/>
            <person name="Gaur A."/>
            <person name="Gupta V."/>
            <person name="Kumar D."/>
            <person name="Ravi V."/>
            <person name="Vij S."/>
            <person name="Kapur A."/>
            <person name="Khurana P."/>
            <person name="Khurana P."/>
            <person name="Khurana J.P."/>
            <person name="Tyagi A.K."/>
            <person name="Gaikwad K."/>
            <person name="Singh A."/>
            <person name="Dalal V."/>
            <person name="Srivastava S."/>
            <person name="Dixit A."/>
            <person name="Pal A.K."/>
            <person name="Ghazi I.A."/>
            <person name="Yadav M."/>
            <person name="Pandit A."/>
            <person name="Bhargava A."/>
            <person name="Sureshbabu K."/>
            <person name="Batra K."/>
            <person name="Sharma T.R."/>
            <person name="Mohapatra T."/>
            <person name="Singh N.K."/>
            <person name="Messing J."/>
            <person name="Nelson A.B."/>
            <person name="Fuks G."/>
            <person name="Kavchok S."/>
            <person name="Keizer G."/>
            <person name="Linton E."/>
            <person name="Llaca V."/>
            <person name="Song R."/>
            <person name="Tanyolac B."/>
            <person name="Young S."/>
            <person name="Ho-Il K."/>
            <person name="Hahn J.H."/>
            <person name="Sangsakoo G."/>
            <person name="Vanavichit A."/>
            <person name="de Mattos Luiz.A.T."/>
            <person name="Zimmer P.D."/>
            <person name="Malone G."/>
            <person name="Dellagostin O."/>
            <person name="de Oliveira A.C."/>
            <person name="Bevan M."/>
            <person name="Bancroft I."/>
            <person name="Minx P."/>
            <person name="Cordum H."/>
            <person name="Wilson R."/>
            <person name="Cheng Z."/>
            <person name="Jin W."/>
            <person name="Jiang J."/>
            <person name="Leong S.A."/>
            <person name="Iwama H."/>
            <person name="Gojobori T."/>
            <person name="Itoh T."/>
            <person name="Niimura Y."/>
            <person name="Fujii Y."/>
            <person name="Habara T."/>
            <person name="Sakai H."/>
            <person name="Sato Y."/>
            <person name="Wilson G."/>
            <person name="Kumar K."/>
            <person name="McCouch S."/>
            <person name="Juretic N."/>
            <person name="Hoen D."/>
            <person name="Wright S."/>
            <person name="Bruskiewich R."/>
            <person name="Bureau T."/>
            <person name="Miyao A."/>
            <person name="Hirochika H."/>
            <person name="Nishikawa T."/>
            <person name="Kadowaki K."/>
            <person name="Sugiura M."/>
            <person name="Burr B."/>
            <person name="Sasaki T."/>
        </authorList>
    </citation>
    <scope>NUCLEOTIDE SEQUENCE [LARGE SCALE GENOMIC DNA]</scope>
    <source>
        <strain evidence="2">cv. Nipponbare</strain>
    </source>
</reference>
<name>A0A0P0WLJ8_ORYSJ</name>